<accession>A0A0D2MHZ8</accession>
<evidence type="ECO:0000313" key="1">
    <source>
        <dbReference type="EMBL" id="KJA23258.1"/>
    </source>
</evidence>
<sequence>MIVVAVLREACKAKLHKKLTKGAYTALGKISHDLPAQSAHLAIMSMPHGPRREVISNLYSSPKDDGQFLGSLSFTLDDRNPTFSPADDCHDGRAAKYIGTNHSIFKDRLLEVGRWPFSTK</sequence>
<dbReference type="EMBL" id="KN817544">
    <property type="protein sequence ID" value="KJA23258.1"/>
    <property type="molecule type" value="Genomic_DNA"/>
</dbReference>
<name>A0A0D2MHZ8_HYPSF</name>
<gene>
    <name evidence="1" type="ORF">HYPSUDRAFT_201550</name>
</gene>
<evidence type="ECO:0000313" key="2">
    <source>
        <dbReference type="Proteomes" id="UP000054270"/>
    </source>
</evidence>
<dbReference type="Proteomes" id="UP000054270">
    <property type="component" value="Unassembled WGS sequence"/>
</dbReference>
<keyword evidence="2" id="KW-1185">Reference proteome</keyword>
<organism evidence="1 2">
    <name type="scientific">Hypholoma sublateritium (strain FD-334 SS-4)</name>
    <dbReference type="NCBI Taxonomy" id="945553"/>
    <lineage>
        <taxon>Eukaryota</taxon>
        <taxon>Fungi</taxon>
        <taxon>Dikarya</taxon>
        <taxon>Basidiomycota</taxon>
        <taxon>Agaricomycotina</taxon>
        <taxon>Agaricomycetes</taxon>
        <taxon>Agaricomycetidae</taxon>
        <taxon>Agaricales</taxon>
        <taxon>Agaricineae</taxon>
        <taxon>Strophariaceae</taxon>
        <taxon>Hypholoma</taxon>
    </lineage>
</organism>
<dbReference type="AlphaFoldDB" id="A0A0D2MHZ8"/>
<reference evidence="2" key="1">
    <citation type="submission" date="2014-04" db="EMBL/GenBank/DDBJ databases">
        <title>Evolutionary Origins and Diversification of the Mycorrhizal Mutualists.</title>
        <authorList>
            <consortium name="DOE Joint Genome Institute"/>
            <consortium name="Mycorrhizal Genomics Consortium"/>
            <person name="Kohler A."/>
            <person name="Kuo A."/>
            <person name="Nagy L.G."/>
            <person name="Floudas D."/>
            <person name="Copeland A."/>
            <person name="Barry K.W."/>
            <person name="Cichocki N."/>
            <person name="Veneault-Fourrey C."/>
            <person name="LaButti K."/>
            <person name="Lindquist E.A."/>
            <person name="Lipzen A."/>
            <person name="Lundell T."/>
            <person name="Morin E."/>
            <person name="Murat C."/>
            <person name="Riley R."/>
            <person name="Ohm R."/>
            <person name="Sun H."/>
            <person name="Tunlid A."/>
            <person name="Henrissat B."/>
            <person name="Grigoriev I.V."/>
            <person name="Hibbett D.S."/>
            <person name="Martin F."/>
        </authorList>
    </citation>
    <scope>NUCLEOTIDE SEQUENCE [LARGE SCALE GENOMIC DNA]</scope>
    <source>
        <strain evidence="2">FD-334 SS-4</strain>
    </source>
</reference>
<protein>
    <submittedName>
        <fullName evidence="1">Uncharacterized protein</fullName>
    </submittedName>
</protein>
<proteinExistence type="predicted"/>